<organism evidence="2 3">
    <name type="scientific">Lentzea alba</name>
    <dbReference type="NCBI Taxonomy" id="2714351"/>
    <lineage>
        <taxon>Bacteria</taxon>
        <taxon>Bacillati</taxon>
        <taxon>Actinomycetota</taxon>
        <taxon>Actinomycetes</taxon>
        <taxon>Pseudonocardiales</taxon>
        <taxon>Pseudonocardiaceae</taxon>
        <taxon>Lentzea</taxon>
    </lineage>
</organism>
<sequence length="420" mass="45481">MRVDFLVDTVFIAIYAPLLWHAWQWLRTKEQAGPPSPLRSLTLADSPYPRAVPITVLAVAHLAGNTTGLVALGFLALVAVESAWRNRDRWVRDHLWALGRLRVPAVIVALTAAILLFGDTRSLGQPGVGLATWMAAVAMGASVWFVTRRLVLTSWPQKTWRSARPELGSLIRLALCVLVGVIGWVYGPRELTGYAVVFGLVVLLGLVWVVWELEDEAAAESKRGEADRIRAKAAMRPSPRQRPAVMRVARGLAVTPLVALAVAYLSMAYEPDGASVLTAMRVLVLTGVAVLFGDWLMARSAKGPEHTPHHWWFTAAVVAVSITSLVAVGALGRTLPLAVVFLMFAGLLLSEAQRFAETVPVPKGLLFLGFTRTPVALLLATCVLAGGLSYPTDAVESWSTNLRQVVRMTSTVMAFEPAST</sequence>
<dbReference type="Proteomes" id="UP000481360">
    <property type="component" value="Unassembled WGS sequence"/>
</dbReference>
<feature type="transmembrane region" description="Helical" evidence="1">
    <location>
        <begin position="167"/>
        <end position="187"/>
    </location>
</feature>
<feature type="transmembrane region" description="Helical" evidence="1">
    <location>
        <begin position="101"/>
        <end position="118"/>
    </location>
</feature>
<gene>
    <name evidence="2" type="ORF">G7043_43835</name>
</gene>
<feature type="transmembrane region" description="Helical" evidence="1">
    <location>
        <begin position="5"/>
        <end position="23"/>
    </location>
</feature>
<feature type="transmembrane region" description="Helical" evidence="1">
    <location>
        <begin position="279"/>
        <end position="298"/>
    </location>
</feature>
<feature type="transmembrane region" description="Helical" evidence="1">
    <location>
        <begin position="193"/>
        <end position="213"/>
    </location>
</feature>
<evidence type="ECO:0000313" key="3">
    <source>
        <dbReference type="Proteomes" id="UP000481360"/>
    </source>
</evidence>
<feature type="transmembrane region" description="Helical" evidence="1">
    <location>
        <begin position="310"/>
        <end position="328"/>
    </location>
</feature>
<evidence type="ECO:0000256" key="1">
    <source>
        <dbReference type="SAM" id="Phobius"/>
    </source>
</evidence>
<dbReference type="EMBL" id="JAAMPJ010000018">
    <property type="protein sequence ID" value="NGY65840.1"/>
    <property type="molecule type" value="Genomic_DNA"/>
</dbReference>
<protein>
    <submittedName>
        <fullName evidence="2">Uncharacterized protein</fullName>
    </submittedName>
</protein>
<dbReference type="AlphaFoldDB" id="A0A7C9W9K4"/>
<feature type="transmembrane region" description="Helical" evidence="1">
    <location>
        <begin position="130"/>
        <end position="147"/>
    </location>
</feature>
<keyword evidence="1" id="KW-0812">Transmembrane</keyword>
<feature type="transmembrane region" description="Helical" evidence="1">
    <location>
        <begin position="248"/>
        <end position="267"/>
    </location>
</feature>
<evidence type="ECO:0000313" key="2">
    <source>
        <dbReference type="EMBL" id="NGY65840.1"/>
    </source>
</evidence>
<name>A0A7C9W9K4_9PSEU</name>
<dbReference type="RefSeq" id="WP_166054981.1">
    <property type="nucleotide sequence ID" value="NZ_JAAMPJ010000018.1"/>
</dbReference>
<proteinExistence type="predicted"/>
<reference evidence="2 3" key="1">
    <citation type="submission" date="2020-03" db="EMBL/GenBank/DDBJ databases">
        <title>Isolation and identification of active actinomycetes.</title>
        <authorList>
            <person name="Sun X."/>
        </authorList>
    </citation>
    <scope>NUCLEOTIDE SEQUENCE [LARGE SCALE GENOMIC DNA]</scope>
    <source>
        <strain evidence="2 3">NEAU-D13</strain>
    </source>
</reference>
<keyword evidence="3" id="KW-1185">Reference proteome</keyword>
<feature type="transmembrane region" description="Helical" evidence="1">
    <location>
        <begin position="51"/>
        <end position="80"/>
    </location>
</feature>
<comment type="caution">
    <text evidence="2">The sequence shown here is derived from an EMBL/GenBank/DDBJ whole genome shotgun (WGS) entry which is preliminary data.</text>
</comment>
<accession>A0A7C9W9K4</accession>
<feature type="transmembrane region" description="Helical" evidence="1">
    <location>
        <begin position="334"/>
        <end position="352"/>
    </location>
</feature>
<keyword evidence="1" id="KW-1133">Transmembrane helix</keyword>
<keyword evidence="1" id="KW-0472">Membrane</keyword>
<feature type="transmembrane region" description="Helical" evidence="1">
    <location>
        <begin position="364"/>
        <end position="388"/>
    </location>
</feature>